<evidence type="ECO:0000313" key="4">
    <source>
        <dbReference type="EMBL" id="OAA87296.1"/>
    </source>
</evidence>
<accession>A0A162L1N2</accession>
<dbReference type="SMART" id="SM01117">
    <property type="entry name" value="Cyt-b5"/>
    <property type="match status" value="1"/>
</dbReference>
<proteinExistence type="inferred from homology"/>
<comment type="similarity">
    <text evidence="1">Belongs to the cytochrome b5 family. MAPR subfamily.</text>
</comment>
<evidence type="ECO:0000256" key="1">
    <source>
        <dbReference type="ARBA" id="ARBA00038357"/>
    </source>
</evidence>
<keyword evidence="2" id="KW-0175">Coiled coil</keyword>
<dbReference type="Gene3D" id="3.10.120.10">
    <property type="entry name" value="Cytochrome b5-like heme/steroid binding domain"/>
    <property type="match status" value="1"/>
</dbReference>
<dbReference type="PANTHER" id="PTHR10281:SF76">
    <property type="entry name" value="CALCUTTA CUP-RELATED"/>
    <property type="match status" value="1"/>
</dbReference>
<dbReference type="AlphaFoldDB" id="A0A162L1N2"/>
<protein>
    <submittedName>
        <fullName evidence="4">Cytochrome b5-like Heme/Steroid binding domain protein</fullName>
    </submittedName>
</protein>
<dbReference type="EMBL" id="LITT01000021">
    <property type="protein sequence ID" value="OAA87296.1"/>
    <property type="molecule type" value="Genomic_DNA"/>
</dbReference>
<dbReference type="InterPro" id="IPR001199">
    <property type="entry name" value="Cyt_B5-like_heme/steroid-bd"/>
</dbReference>
<sequence>MDFYLMKKLKIIRRKVTFYKRNSTFAVCPFIKIHYRHLMNIQIEKLEKLMNAMNKDIVRQEKQFTLEELSKYNGAGGSPAYVAVNGIVYDVSLSPVWGGGTHFGLYAGKDLTLQFKACHGGETKILNGLPKVGELRI</sequence>
<evidence type="ECO:0000256" key="2">
    <source>
        <dbReference type="SAM" id="Coils"/>
    </source>
</evidence>
<dbReference type="RefSeq" id="WP_242866429.1">
    <property type="nucleotide sequence ID" value="NZ_LITT01000021.1"/>
</dbReference>
<dbReference type="PANTHER" id="PTHR10281">
    <property type="entry name" value="MEMBRANE-ASSOCIATED PROGESTERONE RECEPTOR COMPONENT-RELATED"/>
    <property type="match status" value="1"/>
</dbReference>
<organism evidence="4 5">
    <name type="scientific">Clostridium ljungdahlii</name>
    <dbReference type="NCBI Taxonomy" id="1538"/>
    <lineage>
        <taxon>Bacteria</taxon>
        <taxon>Bacillati</taxon>
        <taxon>Bacillota</taxon>
        <taxon>Clostridia</taxon>
        <taxon>Eubacteriales</taxon>
        <taxon>Clostridiaceae</taxon>
        <taxon>Clostridium</taxon>
    </lineage>
</organism>
<dbReference type="Pfam" id="PF00173">
    <property type="entry name" value="Cyt-b5"/>
    <property type="match status" value="1"/>
</dbReference>
<evidence type="ECO:0000313" key="5">
    <source>
        <dbReference type="Proteomes" id="UP000077407"/>
    </source>
</evidence>
<dbReference type="PATRIC" id="fig|1538.10.peg.2426"/>
<dbReference type="InterPro" id="IPR050577">
    <property type="entry name" value="MAPR/NEUFC/NENF-like"/>
</dbReference>
<dbReference type="SUPFAM" id="SSF55856">
    <property type="entry name" value="Cytochrome b5-like heme/steroid binding domain"/>
    <property type="match status" value="1"/>
</dbReference>
<feature type="coiled-coil region" evidence="2">
    <location>
        <begin position="36"/>
        <end position="63"/>
    </location>
</feature>
<reference evidence="4 5" key="1">
    <citation type="journal article" date="2015" name="Biotechnol. Bioeng.">
        <title>Genome sequence and phenotypic characterization of Caulobacter segnis.</title>
        <authorList>
            <person name="Patel S."/>
            <person name="Fletcher B."/>
            <person name="Scott D.C."/>
            <person name="Ely B."/>
        </authorList>
    </citation>
    <scope>NUCLEOTIDE SEQUENCE [LARGE SCALE GENOMIC DNA]</scope>
    <source>
        <strain evidence="4 5">ERI-2</strain>
    </source>
</reference>
<dbReference type="Proteomes" id="UP000077407">
    <property type="component" value="Unassembled WGS sequence"/>
</dbReference>
<evidence type="ECO:0000259" key="3">
    <source>
        <dbReference type="SMART" id="SM01117"/>
    </source>
</evidence>
<name>A0A162L1N2_9CLOT</name>
<dbReference type="InterPro" id="IPR036400">
    <property type="entry name" value="Cyt_B5-like_heme/steroid_sf"/>
</dbReference>
<gene>
    <name evidence="4" type="ORF">WY13_01978</name>
</gene>
<feature type="domain" description="Cytochrome b5 heme-binding" evidence="3">
    <location>
        <begin position="64"/>
        <end position="136"/>
    </location>
</feature>
<comment type="caution">
    <text evidence="4">The sequence shown here is derived from an EMBL/GenBank/DDBJ whole genome shotgun (WGS) entry which is preliminary data.</text>
</comment>